<protein>
    <submittedName>
        <fullName evidence="2">Uncharacterized protein</fullName>
    </submittedName>
</protein>
<keyword evidence="1" id="KW-1133">Transmembrane helix</keyword>
<dbReference type="Proteomes" id="UP000005540">
    <property type="component" value="Unassembled WGS sequence"/>
</dbReference>
<proteinExistence type="predicted"/>
<feature type="non-terminal residue" evidence="2">
    <location>
        <position position="1"/>
    </location>
</feature>
<evidence type="ECO:0000256" key="1">
    <source>
        <dbReference type="SAM" id="Phobius"/>
    </source>
</evidence>
<keyword evidence="3" id="KW-1185">Reference proteome</keyword>
<evidence type="ECO:0000313" key="3">
    <source>
        <dbReference type="Proteomes" id="UP000005540"/>
    </source>
</evidence>
<comment type="caution">
    <text evidence="2">The sequence shown here is derived from an EMBL/GenBank/DDBJ whole genome shotgun (WGS) entry which is preliminary data.</text>
</comment>
<name>C4FL89_9AQUI</name>
<evidence type="ECO:0000313" key="2">
    <source>
        <dbReference type="EMBL" id="EEP60157.1"/>
    </source>
</evidence>
<keyword evidence="1" id="KW-0812">Transmembrane</keyword>
<dbReference type="AlphaFoldDB" id="C4FL89"/>
<gene>
    <name evidence="2" type="ORF">SULYE_1343</name>
</gene>
<organism evidence="2 3">
    <name type="scientific">Sulfurihydrogenibium yellowstonense SS-5</name>
    <dbReference type="NCBI Taxonomy" id="432331"/>
    <lineage>
        <taxon>Bacteria</taxon>
        <taxon>Pseudomonadati</taxon>
        <taxon>Aquificota</taxon>
        <taxon>Aquificia</taxon>
        <taxon>Aquificales</taxon>
        <taxon>Hydrogenothermaceae</taxon>
        <taxon>Sulfurihydrogenibium</taxon>
    </lineage>
</organism>
<reference evidence="2 3" key="1">
    <citation type="submission" date="2009-04" db="EMBL/GenBank/DDBJ databases">
        <authorList>
            <person name="Reysenbach A.-L."/>
            <person name="Heidelberg J.F."/>
            <person name="Nelson W.C."/>
        </authorList>
    </citation>
    <scope>NUCLEOTIDE SEQUENCE [LARGE SCALE GENOMIC DNA]</scope>
    <source>
        <strain evidence="2 3">SS-5</strain>
    </source>
</reference>
<accession>C4FL89</accession>
<keyword evidence="1" id="KW-0472">Membrane</keyword>
<feature type="transmembrane region" description="Helical" evidence="1">
    <location>
        <begin position="6"/>
        <end position="24"/>
    </location>
</feature>
<sequence>ITLISVWATGNNISIFLLLNVLSFRKIKYYALSRKEISSFYIRI</sequence>
<dbReference type="EMBL" id="ABZS01000141">
    <property type="protein sequence ID" value="EEP60157.1"/>
    <property type="molecule type" value="Genomic_DNA"/>
</dbReference>